<dbReference type="InterPro" id="IPR029058">
    <property type="entry name" value="AB_hydrolase_fold"/>
</dbReference>
<dbReference type="Proteomes" id="UP000281112">
    <property type="component" value="Unassembled WGS sequence"/>
</dbReference>
<dbReference type="EMBL" id="RJVQ01000005">
    <property type="protein sequence ID" value="RQW62672.1"/>
    <property type="molecule type" value="Genomic_DNA"/>
</dbReference>
<dbReference type="OrthoDB" id="9804993at2"/>
<organism evidence="1 2">
    <name type="scientific">Vibrio viridaestus</name>
    <dbReference type="NCBI Taxonomy" id="2487322"/>
    <lineage>
        <taxon>Bacteria</taxon>
        <taxon>Pseudomonadati</taxon>
        <taxon>Pseudomonadota</taxon>
        <taxon>Gammaproteobacteria</taxon>
        <taxon>Vibrionales</taxon>
        <taxon>Vibrionaceae</taxon>
        <taxon>Vibrio</taxon>
    </lineage>
</organism>
<dbReference type="Gene3D" id="3.40.50.1820">
    <property type="entry name" value="alpha/beta hydrolase"/>
    <property type="match status" value="1"/>
</dbReference>
<accession>A0A3N9U0B4</accession>
<proteinExistence type="predicted"/>
<gene>
    <name evidence="1" type="ORF">EES38_13175</name>
</gene>
<sequence length="182" mass="20047">MDTTIVLVPGYTNSGPDHWQSIIERNYSNTVRVQQKDWLVPNRIEWIEALNSTISNISGNVLLVGHSCGSVTIAQWASTYSSDKVIGALLVAPADVDAPSAIPPICVQRPLPLLPLSFPSILVCSDNDEHLSLSRAQFLATTWNSEIVIIPGAGHIHTDAGYGYWYEGERMIEKLLGYSWLK</sequence>
<keyword evidence="2" id="KW-1185">Reference proteome</keyword>
<evidence type="ECO:0000313" key="2">
    <source>
        <dbReference type="Proteomes" id="UP000281112"/>
    </source>
</evidence>
<keyword evidence="1" id="KW-0378">Hydrolase</keyword>
<reference evidence="1 2" key="1">
    <citation type="submission" date="2018-11" db="EMBL/GenBank/DDBJ databases">
        <title>Vibrio LJC006 sp. nov., isolated from seawater during the bloom of the enteromorpha.</title>
        <authorList>
            <person name="Liang J."/>
        </authorList>
    </citation>
    <scope>NUCLEOTIDE SEQUENCE [LARGE SCALE GENOMIC DNA]</scope>
    <source>
        <strain evidence="1 2">LJC006</strain>
    </source>
</reference>
<protein>
    <submittedName>
        <fullName evidence="1">Alpha/beta hydrolase</fullName>
    </submittedName>
</protein>
<dbReference type="GO" id="GO:0016787">
    <property type="term" value="F:hydrolase activity"/>
    <property type="evidence" value="ECO:0007669"/>
    <property type="project" value="UniProtKB-KW"/>
</dbReference>
<dbReference type="AlphaFoldDB" id="A0A3N9U0B4"/>
<dbReference type="Pfam" id="PF06821">
    <property type="entry name" value="Ser_hydrolase"/>
    <property type="match status" value="1"/>
</dbReference>
<dbReference type="RefSeq" id="WP_124937667.1">
    <property type="nucleotide sequence ID" value="NZ_RJVQ01000005.1"/>
</dbReference>
<evidence type="ECO:0000313" key="1">
    <source>
        <dbReference type="EMBL" id="RQW62672.1"/>
    </source>
</evidence>
<name>A0A3N9U0B4_9VIBR</name>
<dbReference type="SUPFAM" id="SSF53474">
    <property type="entry name" value="alpha/beta-Hydrolases"/>
    <property type="match status" value="1"/>
</dbReference>
<dbReference type="InterPro" id="IPR010662">
    <property type="entry name" value="RBBP9/YdeN"/>
</dbReference>
<comment type="caution">
    <text evidence="1">The sequence shown here is derived from an EMBL/GenBank/DDBJ whole genome shotgun (WGS) entry which is preliminary data.</text>
</comment>